<gene>
    <name evidence="1" type="ORF">VNO80_21682</name>
</gene>
<reference evidence="1 2" key="1">
    <citation type="submission" date="2024-01" db="EMBL/GenBank/DDBJ databases">
        <title>The genomes of 5 underutilized Papilionoideae crops provide insights into root nodulation and disease resistanc.</title>
        <authorList>
            <person name="Jiang F."/>
        </authorList>
    </citation>
    <scope>NUCLEOTIDE SEQUENCE [LARGE SCALE GENOMIC DNA]</scope>
    <source>
        <strain evidence="1">JINMINGXINNONG_FW02</strain>
        <tissue evidence="1">Leaves</tissue>
    </source>
</reference>
<sequence>MQNTENALLLPLAPLWGLSKEHTKMQILIKSIPSYICFLIVNWKVRNLNHVYHAKCDLYAHPTFSFLCFTVKHLNDLSMEYQRKSCHVRFFTLKREFSRLQFQRHRSLHQYVKIAEPYPDNSQCQALETLLASHITELLKAQTSEENPGMKIKSAE</sequence>
<evidence type="ECO:0000313" key="1">
    <source>
        <dbReference type="EMBL" id="KAK7347155.1"/>
    </source>
</evidence>
<name>A0AAN9M2V2_PHACN</name>
<dbReference type="EMBL" id="JAYMYR010000008">
    <property type="protein sequence ID" value="KAK7347155.1"/>
    <property type="molecule type" value="Genomic_DNA"/>
</dbReference>
<comment type="caution">
    <text evidence="1">The sequence shown here is derived from an EMBL/GenBank/DDBJ whole genome shotgun (WGS) entry which is preliminary data.</text>
</comment>
<evidence type="ECO:0000313" key="2">
    <source>
        <dbReference type="Proteomes" id="UP001374584"/>
    </source>
</evidence>
<proteinExistence type="predicted"/>
<keyword evidence="2" id="KW-1185">Reference proteome</keyword>
<accession>A0AAN9M2V2</accession>
<protein>
    <submittedName>
        <fullName evidence="1">Uncharacterized protein</fullName>
    </submittedName>
</protein>
<dbReference type="AlphaFoldDB" id="A0AAN9M2V2"/>
<organism evidence="1 2">
    <name type="scientific">Phaseolus coccineus</name>
    <name type="common">Scarlet runner bean</name>
    <name type="synonym">Phaseolus multiflorus</name>
    <dbReference type="NCBI Taxonomy" id="3886"/>
    <lineage>
        <taxon>Eukaryota</taxon>
        <taxon>Viridiplantae</taxon>
        <taxon>Streptophyta</taxon>
        <taxon>Embryophyta</taxon>
        <taxon>Tracheophyta</taxon>
        <taxon>Spermatophyta</taxon>
        <taxon>Magnoliopsida</taxon>
        <taxon>eudicotyledons</taxon>
        <taxon>Gunneridae</taxon>
        <taxon>Pentapetalae</taxon>
        <taxon>rosids</taxon>
        <taxon>fabids</taxon>
        <taxon>Fabales</taxon>
        <taxon>Fabaceae</taxon>
        <taxon>Papilionoideae</taxon>
        <taxon>50 kb inversion clade</taxon>
        <taxon>NPAAA clade</taxon>
        <taxon>indigoferoid/millettioid clade</taxon>
        <taxon>Phaseoleae</taxon>
        <taxon>Phaseolus</taxon>
    </lineage>
</organism>
<dbReference type="Proteomes" id="UP001374584">
    <property type="component" value="Unassembled WGS sequence"/>
</dbReference>